<gene>
    <name evidence="1" type="ORF">UFOPK3547_00750</name>
</gene>
<evidence type="ECO:0000313" key="1">
    <source>
        <dbReference type="EMBL" id="CAB4342962.1"/>
    </source>
</evidence>
<sequence>MGEQDEIPTETVASVGELDFAVVTLREFLHRSNAYRAVAVVDREPGVGPATVDVERFRAIEVDLGDRVVQLDHSAQLDPKPPELTELKPLPPFQVDPESGEVAGTIGGLEYLVDGVTELAGVLGGRNVAMAVFETNSPANPLSITARADGTEPPVIAIGEQTFTLPTPPLA</sequence>
<proteinExistence type="predicted"/>
<accession>A0A6J5ZNZ5</accession>
<protein>
    <submittedName>
        <fullName evidence="1">Unannotated protein</fullName>
    </submittedName>
</protein>
<dbReference type="EMBL" id="CAESAN010000052">
    <property type="protein sequence ID" value="CAB4342962.1"/>
    <property type="molecule type" value="Genomic_DNA"/>
</dbReference>
<name>A0A6J5ZNZ5_9ZZZZ</name>
<reference evidence="1" key="1">
    <citation type="submission" date="2020-05" db="EMBL/GenBank/DDBJ databases">
        <authorList>
            <person name="Chiriac C."/>
            <person name="Salcher M."/>
            <person name="Ghai R."/>
            <person name="Kavagutti S V."/>
        </authorList>
    </citation>
    <scope>NUCLEOTIDE SEQUENCE</scope>
</reference>
<dbReference type="AlphaFoldDB" id="A0A6J5ZNZ5"/>
<organism evidence="1">
    <name type="scientific">freshwater metagenome</name>
    <dbReference type="NCBI Taxonomy" id="449393"/>
    <lineage>
        <taxon>unclassified sequences</taxon>
        <taxon>metagenomes</taxon>
        <taxon>ecological metagenomes</taxon>
    </lineage>
</organism>